<protein>
    <submittedName>
        <fullName evidence="2">Uncharacterized protein</fullName>
    </submittedName>
</protein>
<evidence type="ECO:0000313" key="2">
    <source>
        <dbReference type="EnsemblMetazoa" id="AMEM002089-PA"/>
    </source>
</evidence>
<proteinExistence type="predicted"/>
<organism evidence="2 3">
    <name type="scientific">Anopheles merus</name>
    <name type="common">Mosquito</name>
    <dbReference type="NCBI Taxonomy" id="30066"/>
    <lineage>
        <taxon>Eukaryota</taxon>
        <taxon>Metazoa</taxon>
        <taxon>Ecdysozoa</taxon>
        <taxon>Arthropoda</taxon>
        <taxon>Hexapoda</taxon>
        <taxon>Insecta</taxon>
        <taxon>Pterygota</taxon>
        <taxon>Neoptera</taxon>
        <taxon>Endopterygota</taxon>
        <taxon>Diptera</taxon>
        <taxon>Nematocera</taxon>
        <taxon>Culicoidea</taxon>
        <taxon>Culicidae</taxon>
        <taxon>Anophelinae</taxon>
        <taxon>Anopheles</taxon>
    </lineage>
</organism>
<keyword evidence="3" id="KW-1185">Reference proteome</keyword>
<reference evidence="2" key="1">
    <citation type="submission" date="2020-05" db="UniProtKB">
        <authorList>
            <consortium name="EnsemblMetazoa"/>
        </authorList>
    </citation>
    <scope>IDENTIFICATION</scope>
    <source>
        <strain evidence="2">MAF</strain>
    </source>
</reference>
<feature type="region of interest" description="Disordered" evidence="1">
    <location>
        <begin position="33"/>
        <end position="53"/>
    </location>
</feature>
<dbReference type="Proteomes" id="UP000075903">
    <property type="component" value="Unassembled WGS sequence"/>
</dbReference>
<dbReference type="VEuPathDB" id="VectorBase:AMEM21_006159"/>
<accession>A0A182UQX5</accession>
<evidence type="ECO:0000313" key="3">
    <source>
        <dbReference type="Proteomes" id="UP000075903"/>
    </source>
</evidence>
<sequence>MAFKWWPLPALASLLRQQFPTLLLRLSLLPQSPRSLMPLPRSPRSRTPPSQRMAKTISYSAPLATKTYVSQPAISYSAPLATKTYVSQPAISYAAPLATKTYVSQPALSYAAPAYAYQH</sequence>
<dbReference type="VEuPathDB" id="VectorBase:AMEM002089"/>
<name>A0A182UQX5_ANOME</name>
<dbReference type="AlphaFoldDB" id="A0A182UQX5"/>
<dbReference type="EnsemblMetazoa" id="AMEM002089-RA">
    <property type="protein sequence ID" value="AMEM002089-PA"/>
    <property type="gene ID" value="AMEM002089"/>
</dbReference>
<dbReference type="STRING" id="30066.A0A182UQX5"/>
<evidence type="ECO:0000256" key="1">
    <source>
        <dbReference type="SAM" id="MobiDB-lite"/>
    </source>
</evidence>